<dbReference type="EC" id="2.7.2.4" evidence="30"/>
<organism evidence="30">
    <name type="scientific">hydrothermal vent metagenome</name>
    <dbReference type="NCBI Taxonomy" id="652676"/>
    <lineage>
        <taxon>unclassified sequences</taxon>
        <taxon>metagenomes</taxon>
        <taxon>ecological metagenomes</taxon>
    </lineage>
</organism>
<dbReference type="FunFam" id="3.30.360.10:FF:000006">
    <property type="entry name" value="Bifunctional aspartokinase/homoserine dehydrogenase"/>
    <property type="match status" value="1"/>
</dbReference>
<keyword evidence="13" id="KW-0547">Nucleotide-binding</keyword>
<dbReference type="UniPathway" id="UPA00034">
    <property type="reaction ID" value="UER00015"/>
</dbReference>
<feature type="domain" description="Aspartokinase ACT" evidence="29">
    <location>
        <begin position="382"/>
        <end position="442"/>
    </location>
</feature>
<keyword evidence="19" id="KW-0915">Sodium</keyword>
<dbReference type="GO" id="GO:0004412">
    <property type="term" value="F:homoserine dehydrogenase activity"/>
    <property type="evidence" value="ECO:0007669"/>
    <property type="project" value="UniProtKB-EC"/>
</dbReference>
<dbReference type="Pfam" id="PF00742">
    <property type="entry name" value="Homoserine_dh"/>
    <property type="match status" value="1"/>
</dbReference>
<dbReference type="GO" id="GO:0009086">
    <property type="term" value="P:methionine biosynthetic process"/>
    <property type="evidence" value="ECO:0007669"/>
    <property type="project" value="UniProtKB-KW"/>
</dbReference>
<dbReference type="AlphaFoldDB" id="A0A3B0SJA8"/>
<evidence type="ECO:0000256" key="20">
    <source>
        <dbReference type="ARBA" id="ARBA00023154"/>
    </source>
</evidence>
<feature type="domain" description="Aspartokinase ACT" evidence="29">
    <location>
        <begin position="315"/>
        <end position="361"/>
    </location>
</feature>
<dbReference type="EMBL" id="UOEE01000304">
    <property type="protein sequence ID" value="VAW00869.1"/>
    <property type="molecule type" value="Genomic_DNA"/>
</dbReference>
<dbReference type="Gene3D" id="3.40.1160.10">
    <property type="entry name" value="Acetylglutamate kinase-like"/>
    <property type="match status" value="1"/>
</dbReference>
<dbReference type="InterPro" id="IPR011147">
    <property type="entry name" value="Bifunc_Aspkin/hSer_DH"/>
</dbReference>
<dbReference type="InterPro" id="IPR045865">
    <property type="entry name" value="ACT-like_dom_sf"/>
</dbReference>
<dbReference type="PANTHER" id="PTHR43070">
    <property type="match status" value="1"/>
</dbReference>
<evidence type="ECO:0000256" key="1">
    <source>
        <dbReference type="ARBA" id="ARBA00001920"/>
    </source>
</evidence>
<dbReference type="InterPro" id="IPR054352">
    <property type="entry name" value="ACT_Aspartokinase"/>
</dbReference>
<keyword evidence="17 30" id="KW-0560">Oxidoreductase</keyword>
<dbReference type="GO" id="GO:0050661">
    <property type="term" value="F:NADP binding"/>
    <property type="evidence" value="ECO:0007669"/>
    <property type="project" value="InterPro"/>
</dbReference>
<evidence type="ECO:0000256" key="3">
    <source>
        <dbReference type="ARBA" id="ARBA00005056"/>
    </source>
</evidence>
<evidence type="ECO:0000256" key="19">
    <source>
        <dbReference type="ARBA" id="ARBA00023053"/>
    </source>
</evidence>
<dbReference type="GO" id="GO:0005524">
    <property type="term" value="F:ATP binding"/>
    <property type="evidence" value="ECO:0007669"/>
    <property type="project" value="UniProtKB-KW"/>
</dbReference>
<keyword evidence="22" id="KW-0511">Multifunctional enzyme</keyword>
<dbReference type="GO" id="GO:0009089">
    <property type="term" value="P:lysine biosynthetic process via diaminopimelate"/>
    <property type="evidence" value="ECO:0007669"/>
    <property type="project" value="UniProtKB-UniPathway"/>
</dbReference>
<dbReference type="InterPro" id="IPR001341">
    <property type="entry name" value="Asp_kinase"/>
</dbReference>
<dbReference type="EC" id="1.1.1.3" evidence="30"/>
<keyword evidence="18" id="KW-0520">NAD</keyword>
<evidence type="ECO:0000256" key="13">
    <source>
        <dbReference type="ARBA" id="ARBA00022741"/>
    </source>
</evidence>
<dbReference type="InterPro" id="IPR036393">
    <property type="entry name" value="AceGlu_kinase-like_sf"/>
</dbReference>
<dbReference type="InterPro" id="IPR042199">
    <property type="entry name" value="AsparK_Bifunc_asparK/hSer_DH"/>
</dbReference>
<dbReference type="NCBIfam" id="TIGR00657">
    <property type="entry name" value="asp_kinases"/>
    <property type="match status" value="1"/>
</dbReference>
<evidence type="ECO:0000313" key="30">
    <source>
        <dbReference type="EMBL" id="VAW00869.1"/>
    </source>
</evidence>
<dbReference type="PANTHER" id="PTHR43070:SF3">
    <property type="entry name" value="HOMOSERINE DEHYDROGENASE"/>
    <property type="match status" value="1"/>
</dbReference>
<dbReference type="FunFam" id="3.30.2130.10:FF:000001">
    <property type="entry name" value="Bifunctional aspartokinase/homoserine dehydrogenase"/>
    <property type="match status" value="1"/>
</dbReference>
<evidence type="ECO:0000259" key="29">
    <source>
        <dbReference type="Pfam" id="PF22468"/>
    </source>
</evidence>
<comment type="pathway">
    <text evidence="2">Amino-acid biosynthesis; L-methionine biosynthesis via de novo pathway; L-homoserine from L-aspartate: step 1/3.</text>
</comment>
<dbReference type="GO" id="GO:0004072">
    <property type="term" value="F:aspartate kinase activity"/>
    <property type="evidence" value="ECO:0007669"/>
    <property type="project" value="UniProtKB-EC"/>
</dbReference>
<dbReference type="UniPathway" id="UPA00050">
    <property type="reaction ID" value="UER00063"/>
</dbReference>
<keyword evidence="12" id="KW-0479">Metal-binding</keyword>
<evidence type="ECO:0000256" key="18">
    <source>
        <dbReference type="ARBA" id="ARBA00023027"/>
    </source>
</evidence>
<dbReference type="InterPro" id="IPR019811">
    <property type="entry name" value="HDH_CS"/>
</dbReference>
<dbReference type="InterPro" id="IPR036291">
    <property type="entry name" value="NAD(P)-bd_dom_sf"/>
</dbReference>
<dbReference type="GO" id="GO:0009088">
    <property type="term" value="P:threonine biosynthetic process"/>
    <property type="evidence" value="ECO:0007669"/>
    <property type="project" value="UniProtKB-UniPathway"/>
</dbReference>
<dbReference type="GO" id="GO:0046872">
    <property type="term" value="F:metal ion binding"/>
    <property type="evidence" value="ECO:0007669"/>
    <property type="project" value="UniProtKB-KW"/>
</dbReference>
<proteinExistence type="inferred from homology"/>
<comment type="similarity">
    <text evidence="7">In the N-terminal section; belongs to the aspartokinase family.</text>
</comment>
<comment type="pathway">
    <text evidence="3">Amino-acid biosynthesis; L-threonine biosynthesis; L-threonine from L-aspartate: step 3/5.</text>
</comment>
<evidence type="ECO:0000259" key="26">
    <source>
        <dbReference type="Pfam" id="PF00696"/>
    </source>
</evidence>
<comment type="similarity">
    <text evidence="6">In the C-terminal section; belongs to the homoserine dehydrogenase family.</text>
</comment>
<evidence type="ECO:0000256" key="4">
    <source>
        <dbReference type="ARBA" id="ARBA00005062"/>
    </source>
</evidence>
<keyword evidence="10 30" id="KW-0808">Transferase</keyword>
<evidence type="ECO:0000256" key="14">
    <source>
        <dbReference type="ARBA" id="ARBA00022777"/>
    </source>
</evidence>
<evidence type="ECO:0000256" key="16">
    <source>
        <dbReference type="ARBA" id="ARBA00022857"/>
    </source>
</evidence>
<sequence length="793" mass="85001">MQQVISIIANQRTISEDYIVVVSALGGVTDALILLANKAMQADPSWTVLLEQLVVQHEQAVCDLIDPKQCQPVLQQVRQIFTQLQQSLDGIGLLGELSDRALDKVTGIGEQLSSTIINAALNDQQVDSQLLDARTLISTDENFGAANVLIDQSYQQICDFFAGKSSGFLVAGFIAATMDGISTTLGRGGSDYTAALLGAALNATSIEIWTDVDGVLTADPRKVRSAFPLANISYEEAAELAHFGAKVIYPKIMKPARLKQIPIQIKNTFQPQAKGTRISNAASASGFDIQGISSLADICLLRVRLSDDRNIGEMIAQIFDILSRAGIKILLTTQASHEPSFSIAVASDQAARAKKIVEDEFALALELQKMKPVTLLEQLSIIAIVGRQMKGVPGISGRLFSTLGKNQINVFAIAQGSSELNISAVIRSEDESPALRAIHREFFTPDLNKPNMFLVGTGLIGSALLGQIAEAGSPIRLCGVANSRTSAISRTGIALAQWQAELAAGETAKKRDFIDEMIRLDLANTVFVDCSSSDEITARYEAILAAGMAIATPNKKAMSGPYARYQKLQALAAKSPGCFVYETNVGAGLPILHALQCLIASNDRITAIEAVLSGTLSYIFNTFTDQDIAFSQVVAQAKELGFTEPDPRDDLNGMDVARKILILARETGLALELDDIQVEPLLPESCFASGSINSFFAELEKMDPHFTQQKQAAHAKGKRLAYLASLHQGKAKAGMQEIGPEHPFFNLTGSDNMISISSQRYCETPLVIKGPGAGAAVTASGLFANILTIPCKN</sequence>
<dbReference type="InterPro" id="IPR001048">
    <property type="entry name" value="Asp/Glu/Uridylate_kinase"/>
</dbReference>
<dbReference type="Pfam" id="PF00696">
    <property type="entry name" value="AA_kinase"/>
    <property type="match status" value="1"/>
</dbReference>
<evidence type="ECO:0000256" key="22">
    <source>
        <dbReference type="ARBA" id="ARBA00023268"/>
    </source>
</evidence>
<evidence type="ECO:0000256" key="17">
    <source>
        <dbReference type="ARBA" id="ARBA00023002"/>
    </source>
</evidence>
<evidence type="ECO:0000256" key="6">
    <source>
        <dbReference type="ARBA" id="ARBA00007952"/>
    </source>
</evidence>
<dbReference type="Gene3D" id="3.30.2130.10">
    <property type="entry name" value="VC0802-like"/>
    <property type="match status" value="1"/>
</dbReference>
<dbReference type="Pfam" id="PF03447">
    <property type="entry name" value="NAD_binding_3"/>
    <property type="match status" value="1"/>
</dbReference>
<dbReference type="SUPFAM" id="SSF55347">
    <property type="entry name" value="Glyceraldehyde-3-phosphate dehydrogenase-like, C-terminal domain"/>
    <property type="match status" value="1"/>
</dbReference>
<protein>
    <submittedName>
        <fullName evidence="30">Aspartokinase / Homoserine dehydrogenase</fullName>
        <ecNumber evidence="30">1.1.1.3</ecNumber>
        <ecNumber evidence="30">2.7.2.4</ecNumber>
    </submittedName>
</protein>
<evidence type="ECO:0000256" key="5">
    <source>
        <dbReference type="ARBA" id="ARBA00005139"/>
    </source>
</evidence>
<reference evidence="30" key="1">
    <citation type="submission" date="2018-06" db="EMBL/GenBank/DDBJ databases">
        <authorList>
            <person name="Zhirakovskaya E."/>
        </authorList>
    </citation>
    <scope>NUCLEOTIDE SEQUENCE</scope>
</reference>
<evidence type="ECO:0000256" key="25">
    <source>
        <dbReference type="ARBA" id="ARBA00048841"/>
    </source>
</evidence>
<keyword evidence="15" id="KW-0067">ATP-binding</keyword>
<keyword evidence="11" id="KW-0791">Threonine biosynthesis</keyword>
<comment type="catalytic activity">
    <reaction evidence="25">
        <text>L-homoserine + NADP(+) = L-aspartate 4-semialdehyde + NADPH + H(+)</text>
        <dbReference type="Rhea" id="RHEA:15761"/>
        <dbReference type="ChEBI" id="CHEBI:15378"/>
        <dbReference type="ChEBI" id="CHEBI:57476"/>
        <dbReference type="ChEBI" id="CHEBI:57783"/>
        <dbReference type="ChEBI" id="CHEBI:58349"/>
        <dbReference type="ChEBI" id="CHEBI:537519"/>
        <dbReference type="EC" id="1.1.1.3"/>
    </reaction>
    <physiologicalReaction direction="right-to-left" evidence="25">
        <dbReference type="Rhea" id="RHEA:15763"/>
    </physiologicalReaction>
</comment>
<keyword evidence="20" id="KW-0457">Lysine biosynthesis</keyword>
<evidence type="ECO:0000256" key="2">
    <source>
        <dbReference type="ARBA" id="ARBA00004986"/>
    </source>
</evidence>
<evidence type="ECO:0000256" key="12">
    <source>
        <dbReference type="ARBA" id="ARBA00022723"/>
    </source>
</evidence>
<evidence type="ECO:0000256" key="8">
    <source>
        <dbReference type="ARBA" id="ARBA00011881"/>
    </source>
</evidence>
<keyword evidence="9" id="KW-0028">Amino-acid biosynthesis</keyword>
<dbReference type="InterPro" id="IPR005106">
    <property type="entry name" value="Asp/hSer_DH_NAD-bd"/>
</dbReference>
<evidence type="ECO:0000256" key="23">
    <source>
        <dbReference type="ARBA" id="ARBA00044938"/>
    </source>
</evidence>
<comment type="pathway">
    <text evidence="4">Amino-acid biosynthesis; L-methionine biosynthesis via de novo pathway; L-homoserine from L-aspartate: step 3/3.</text>
</comment>
<comment type="pathway">
    <text evidence="5">Amino-acid biosynthesis; L-threonine biosynthesis; L-threonine from L-aspartate: step 1/5.</text>
</comment>
<evidence type="ECO:0000256" key="15">
    <source>
        <dbReference type="ARBA" id="ARBA00022840"/>
    </source>
</evidence>
<keyword evidence="21" id="KW-0486">Methionine biosynthesis</keyword>
<feature type="domain" description="Aspartate/homoserine dehydrogenase NAD-binding" evidence="28">
    <location>
        <begin position="456"/>
        <end position="576"/>
    </location>
</feature>
<evidence type="ECO:0000259" key="28">
    <source>
        <dbReference type="Pfam" id="PF03447"/>
    </source>
</evidence>
<keyword evidence="16" id="KW-0521">NADP</keyword>
<dbReference type="InterPro" id="IPR049638">
    <property type="entry name" value="AK-HD"/>
</dbReference>
<evidence type="ECO:0000256" key="24">
    <source>
        <dbReference type="ARBA" id="ARBA00048561"/>
    </source>
</evidence>
<evidence type="ECO:0000256" key="10">
    <source>
        <dbReference type="ARBA" id="ARBA00022679"/>
    </source>
</evidence>
<evidence type="ECO:0000256" key="7">
    <source>
        <dbReference type="ARBA" id="ARBA00010046"/>
    </source>
</evidence>
<dbReference type="SUPFAM" id="SSF53633">
    <property type="entry name" value="Carbamate kinase-like"/>
    <property type="match status" value="1"/>
</dbReference>
<comment type="cofactor">
    <cofactor evidence="1">
        <name>a metal cation</name>
        <dbReference type="ChEBI" id="CHEBI:25213"/>
    </cofactor>
</comment>
<comment type="catalytic activity">
    <reaction evidence="24">
        <text>L-aspartate + ATP = 4-phospho-L-aspartate + ADP</text>
        <dbReference type="Rhea" id="RHEA:23776"/>
        <dbReference type="ChEBI" id="CHEBI:29991"/>
        <dbReference type="ChEBI" id="CHEBI:30616"/>
        <dbReference type="ChEBI" id="CHEBI:57535"/>
        <dbReference type="ChEBI" id="CHEBI:456216"/>
        <dbReference type="EC" id="2.7.2.4"/>
    </reaction>
    <physiologicalReaction direction="left-to-right" evidence="24">
        <dbReference type="Rhea" id="RHEA:23777"/>
    </physiologicalReaction>
</comment>
<dbReference type="InterPro" id="IPR001342">
    <property type="entry name" value="HDH_cat"/>
</dbReference>
<dbReference type="Gene3D" id="3.40.50.720">
    <property type="entry name" value="NAD(P)-binding Rossmann-like Domain"/>
    <property type="match status" value="1"/>
</dbReference>
<dbReference type="NCBIfam" id="NF006959">
    <property type="entry name" value="PRK09436.1"/>
    <property type="match status" value="1"/>
</dbReference>
<evidence type="ECO:0000256" key="9">
    <source>
        <dbReference type="ARBA" id="ARBA00022605"/>
    </source>
</evidence>
<evidence type="ECO:0000259" key="27">
    <source>
        <dbReference type="Pfam" id="PF00742"/>
    </source>
</evidence>
<dbReference type="PIRSF" id="PIRSF000727">
    <property type="entry name" value="ThrA"/>
    <property type="match status" value="1"/>
</dbReference>
<gene>
    <name evidence="30" type="ORF">MNBD_ALPHA06-2008</name>
</gene>
<dbReference type="Gene3D" id="1.20.120.1320">
    <property type="entry name" value="Aspartokinase, catalytic domain"/>
    <property type="match status" value="1"/>
</dbReference>
<accession>A0A3B0SJA8</accession>
<dbReference type="Pfam" id="PF22468">
    <property type="entry name" value="ACT_9"/>
    <property type="match status" value="2"/>
</dbReference>
<feature type="domain" description="Aspartate/glutamate/uridylate kinase" evidence="26">
    <location>
        <begin position="3"/>
        <end position="267"/>
    </location>
</feature>
<dbReference type="UniPathway" id="UPA00051">
    <property type="reaction ID" value="UER00465"/>
</dbReference>
<evidence type="ECO:0000256" key="21">
    <source>
        <dbReference type="ARBA" id="ARBA00023167"/>
    </source>
</evidence>
<keyword evidence="14 30" id="KW-0418">Kinase</keyword>
<feature type="domain" description="Homoserine dehydrogenase catalytic" evidence="27">
    <location>
        <begin position="590"/>
        <end position="787"/>
    </location>
</feature>
<dbReference type="PROSITE" id="PS01042">
    <property type="entry name" value="HOMOSER_DHGENASE"/>
    <property type="match status" value="1"/>
</dbReference>
<evidence type="ECO:0000256" key="11">
    <source>
        <dbReference type="ARBA" id="ARBA00022697"/>
    </source>
</evidence>
<dbReference type="SUPFAM" id="SSF55021">
    <property type="entry name" value="ACT-like"/>
    <property type="match status" value="2"/>
</dbReference>
<comment type="subunit">
    <text evidence="8">Homotetramer.</text>
</comment>
<name>A0A3B0SJA8_9ZZZZ</name>
<dbReference type="SUPFAM" id="SSF51735">
    <property type="entry name" value="NAD(P)-binding Rossmann-fold domains"/>
    <property type="match status" value="1"/>
</dbReference>
<comment type="function">
    <text evidence="23">Bifunctional aspartate kinase and homoserine dehydrogenase that catalyzes the first and the third steps toward the synthesis of lysine, methionine and threonine from aspartate.</text>
</comment>
<dbReference type="Gene3D" id="3.30.360.10">
    <property type="entry name" value="Dihydrodipicolinate Reductase, domain 2"/>
    <property type="match status" value="1"/>
</dbReference>